<feature type="transmembrane region" description="Helical" evidence="6">
    <location>
        <begin position="46"/>
        <end position="63"/>
    </location>
</feature>
<feature type="transmembrane region" description="Helical" evidence="6">
    <location>
        <begin position="281"/>
        <end position="305"/>
    </location>
</feature>
<dbReference type="FunFam" id="1.20.1250.20:FF:000057">
    <property type="entry name" value="MFS general substrate transporter"/>
    <property type="match status" value="1"/>
</dbReference>
<feature type="transmembrane region" description="Helical" evidence="6">
    <location>
        <begin position="406"/>
        <end position="428"/>
    </location>
</feature>
<dbReference type="PROSITE" id="PS50850">
    <property type="entry name" value="MFS"/>
    <property type="match status" value="1"/>
</dbReference>
<evidence type="ECO:0000256" key="6">
    <source>
        <dbReference type="SAM" id="Phobius"/>
    </source>
</evidence>
<dbReference type="Pfam" id="PF07690">
    <property type="entry name" value="MFS_1"/>
    <property type="match status" value="1"/>
</dbReference>
<gene>
    <name evidence="8" type="ORF">PV04_04866</name>
</gene>
<dbReference type="FunFam" id="1.20.1250.20:FF:000013">
    <property type="entry name" value="MFS general substrate transporter"/>
    <property type="match status" value="1"/>
</dbReference>
<evidence type="ECO:0000313" key="9">
    <source>
        <dbReference type="Proteomes" id="UP000054266"/>
    </source>
</evidence>
<evidence type="ECO:0000256" key="2">
    <source>
        <dbReference type="ARBA" id="ARBA00022448"/>
    </source>
</evidence>
<dbReference type="SUPFAM" id="SSF103473">
    <property type="entry name" value="MFS general substrate transporter"/>
    <property type="match status" value="1"/>
</dbReference>
<evidence type="ECO:0000256" key="5">
    <source>
        <dbReference type="ARBA" id="ARBA00023136"/>
    </source>
</evidence>
<feature type="transmembrane region" description="Helical" evidence="6">
    <location>
        <begin position="211"/>
        <end position="231"/>
    </location>
</feature>
<dbReference type="EMBL" id="KN846958">
    <property type="protein sequence ID" value="KIW68955.1"/>
    <property type="molecule type" value="Genomic_DNA"/>
</dbReference>
<dbReference type="GO" id="GO:0022857">
    <property type="term" value="F:transmembrane transporter activity"/>
    <property type="evidence" value="ECO:0007669"/>
    <property type="project" value="InterPro"/>
</dbReference>
<keyword evidence="3 6" id="KW-0812">Transmembrane</keyword>
<dbReference type="HOGENOM" id="CLU_001265_0_1_1"/>
<feature type="transmembrane region" description="Helical" evidence="6">
    <location>
        <begin position="317"/>
        <end position="338"/>
    </location>
</feature>
<proteinExistence type="predicted"/>
<reference evidence="8 9" key="1">
    <citation type="submission" date="2015-01" db="EMBL/GenBank/DDBJ databases">
        <title>The Genome Sequence of Capronia semiimmersa CBS27337.</title>
        <authorList>
            <consortium name="The Broad Institute Genomics Platform"/>
            <person name="Cuomo C."/>
            <person name="de Hoog S."/>
            <person name="Gorbushina A."/>
            <person name="Stielow B."/>
            <person name="Teixiera M."/>
            <person name="Abouelleil A."/>
            <person name="Chapman S.B."/>
            <person name="Priest M."/>
            <person name="Young S.K."/>
            <person name="Wortman J."/>
            <person name="Nusbaum C."/>
            <person name="Birren B."/>
        </authorList>
    </citation>
    <scope>NUCLEOTIDE SEQUENCE [LARGE SCALE GENOMIC DNA]</scope>
    <source>
        <strain evidence="8 9">CBS 27337</strain>
    </source>
</reference>
<dbReference type="InterPro" id="IPR036259">
    <property type="entry name" value="MFS_trans_sf"/>
</dbReference>
<organism evidence="8 9">
    <name type="scientific">Phialophora macrospora</name>
    <dbReference type="NCBI Taxonomy" id="1851006"/>
    <lineage>
        <taxon>Eukaryota</taxon>
        <taxon>Fungi</taxon>
        <taxon>Dikarya</taxon>
        <taxon>Ascomycota</taxon>
        <taxon>Pezizomycotina</taxon>
        <taxon>Eurotiomycetes</taxon>
        <taxon>Chaetothyriomycetidae</taxon>
        <taxon>Chaetothyriales</taxon>
        <taxon>Herpotrichiellaceae</taxon>
        <taxon>Phialophora</taxon>
    </lineage>
</organism>
<keyword evidence="9" id="KW-1185">Reference proteome</keyword>
<feature type="domain" description="Major facilitator superfamily (MFS) profile" evidence="7">
    <location>
        <begin position="50"/>
        <end position="469"/>
    </location>
</feature>
<keyword evidence="5 6" id="KW-0472">Membrane</keyword>
<feature type="transmembrane region" description="Helical" evidence="6">
    <location>
        <begin position="178"/>
        <end position="199"/>
    </location>
</feature>
<dbReference type="Proteomes" id="UP000054266">
    <property type="component" value="Unassembled WGS sequence"/>
</dbReference>
<accession>A0A0D2FQY0</accession>
<feature type="transmembrane region" description="Helical" evidence="6">
    <location>
        <begin position="116"/>
        <end position="135"/>
    </location>
</feature>
<dbReference type="AlphaFoldDB" id="A0A0D2FQY0"/>
<name>A0A0D2FQY0_9EURO</name>
<dbReference type="InterPro" id="IPR020846">
    <property type="entry name" value="MFS_dom"/>
</dbReference>
<feature type="transmembrane region" description="Helical" evidence="6">
    <location>
        <begin position="345"/>
        <end position="365"/>
    </location>
</feature>
<dbReference type="InterPro" id="IPR011701">
    <property type="entry name" value="MFS"/>
</dbReference>
<dbReference type="GO" id="GO:0016020">
    <property type="term" value="C:membrane"/>
    <property type="evidence" value="ECO:0007669"/>
    <property type="project" value="UniProtKB-SubCell"/>
</dbReference>
<evidence type="ECO:0000313" key="8">
    <source>
        <dbReference type="EMBL" id="KIW68955.1"/>
    </source>
</evidence>
<feature type="transmembrane region" description="Helical" evidence="6">
    <location>
        <begin position="147"/>
        <end position="166"/>
    </location>
</feature>
<keyword evidence="2" id="KW-0813">Transport</keyword>
<feature type="transmembrane region" description="Helical" evidence="6">
    <location>
        <begin position="371"/>
        <end position="394"/>
    </location>
</feature>
<comment type="subcellular location">
    <subcellularLocation>
        <location evidence="1">Membrane</location>
        <topology evidence="1">Multi-pass membrane protein</topology>
    </subcellularLocation>
</comment>
<sequence length="493" mass="54852">MASTTSGDHDLQDLKAKAELAEFVENALPQEHQEYKKREARLVAKLDIYLAPILMLLTLISFLDRGNIGYAASQGMIVDIGLKGNQLNIAVSIFYVFYILAEVPSSLLAKRLQFNRVIPAVTVCWGAVCLGNGFITGFPSLVACRLLLGLFEGFLFPSSVLLMANWYKREELGQRISYLYIAAALSSAFGGLIAFAILYMDGTAGKQGWQWLYIIEGIITVFVGIVCFWLIPKDYQTAYFLNAEDRVIMRRRAELTESYNGGQGHYTRKDFMLAVTDVKTWLHGCIQLAVMTVVYGFGVFLPIIIRTGFEYSTKQAQYLAIPVFLWGAMVYAVGGFLSDKYQKRFLLVVVAAPFGMVGYSILLAYDNVSVGVQYFATFLISTCIFLCGGGNMAWLSCNSAPDGKRAASVGITLTLTNIGGIVSGQIYIVKQAPQYRLGHAWCLGCLILAWIGWCVLRYIYNVREHEKDKAIEEGATTPPEDFSDRATTYRYQL</sequence>
<evidence type="ECO:0000259" key="7">
    <source>
        <dbReference type="PROSITE" id="PS50850"/>
    </source>
</evidence>
<dbReference type="PANTHER" id="PTHR43791">
    <property type="entry name" value="PERMEASE-RELATED"/>
    <property type="match status" value="1"/>
</dbReference>
<evidence type="ECO:0000256" key="4">
    <source>
        <dbReference type="ARBA" id="ARBA00022989"/>
    </source>
</evidence>
<evidence type="ECO:0000256" key="1">
    <source>
        <dbReference type="ARBA" id="ARBA00004141"/>
    </source>
</evidence>
<evidence type="ECO:0000256" key="3">
    <source>
        <dbReference type="ARBA" id="ARBA00022692"/>
    </source>
</evidence>
<protein>
    <recommendedName>
        <fullName evidence="7">Major facilitator superfamily (MFS) profile domain-containing protein</fullName>
    </recommendedName>
</protein>
<dbReference type="PANTHER" id="PTHR43791:SF24">
    <property type="entry name" value="NICOTINIC ACID PLASMA MEMBRANE TRANSPORTER"/>
    <property type="match status" value="1"/>
</dbReference>
<feature type="transmembrane region" description="Helical" evidence="6">
    <location>
        <begin position="89"/>
        <end position="109"/>
    </location>
</feature>
<keyword evidence="4 6" id="KW-1133">Transmembrane helix</keyword>
<dbReference type="Gene3D" id="1.20.1250.20">
    <property type="entry name" value="MFS general substrate transporter like domains"/>
    <property type="match status" value="2"/>
</dbReference>
<feature type="transmembrane region" description="Helical" evidence="6">
    <location>
        <begin position="440"/>
        <end position="460"/>
    </location>
</feature>